<organism evidence="4">
    <name type="scientific">Salmonella enterica</name>
    <name type="common">Salmonella choleraesuis</name>
    <dbReference type="NCBI Taxonomy" id="28901"/>
    <lineage>
        <taxon>Bacteria</taxon>
        <taxon>Pseudomonadati</taxon>
        <taxon>Pseudomonadota</taxon>
        <taxon>Gammaproteobacteria</taxon>
        <taxon>Enterobacterales</taxon>
        <taxon>Enterobacteriaceae</taxon>
        <taxon>Salmonella</taxon>
    </lineage>
</organism>
<accession>A0A750HZC2</accession>
<feature type="domain" description="Phage tail tape measure protein" evidence="3">
    <location>
        <begin position="224"/>
        <end position="402"/>
    </location>
</feature>
<name>A0A750HZC2_SALER</name>
<evidence type="ECO:0000259" key="3">
    <source>
        <dbReference type="Pfam" id="PF10145"/>
    </source>
</evidence>
<protein>
    <recommendedName>
        <fullName evidence="3">Phage tail tape measure protein domain-containing protein</fullName>
    </recommendedName>
</protein>
<feature type="compositionally biased region" description="Basic and acidic residues" evidence="2">
    <location>
        <begin position="41"/>
        <end position="69"/>
    </location>
</feature>
<evidence type="ECO:0000256" key="2">
    <source>
        <dbReference type="SAM" id="MobiDB-lite"/>
    </source>
</evidence>
<sequence>MSRDFRLSMGLDFRDNASRDMARVLRDGVKQAADATRATKRQGEEQKKAATDATQAEKQHAETRRRDSQENISTSRRQVEEYRRSARAREILTVRSERAIQREIDRTVAAYNRLSRSGTLTAREQSRAYAAMKNQVAALNGEMGNLTRLERVRMAGSQIGAIAGGLTAAALPFVAPVRNQMAYEHSQAAFANSAFYQLDAEGRLSHLPELNAMIRNAIIQGGGTKDNAQAAAGRLINTFSIDEVKERLPFLQQVSSGTGVSGETLGDIANALRRHLGIDSAADLKRAVNMMVASGQAGGVELSDIARILPGQLEQAGRAGLRGLDGLAQLLSADQVSITTSGSVDEAGAQVNALLQRIYGNRAEMAAQRIKINGKGIDLHGTLAQAQLHGMSPLDALVGLSDRIIDKDPRIRALRKKLNSGKLSDSEAASTRDALQTMENDWLTKLLGDPFSVRAMTALRNQRQARTDNLALTQRQRDLPDGQGAAEVNFQTISGTSDFKTDQAKSLRELSQMDAMKPVADAAGRFADVVSEFNQKFPGLSQAAESATLAIKSMTAAAVTFAGLKLLFGNKIPGIPGMPRTPGSPEIPKGSGLRGLGLSGLLKAPWMLLEGYVYGKGAEDFPLVQLESGKEKRQRVEEKYGPTPDAIKNVVESPGLSDVFDEWRGWWHDLTGDKGKDAIPPRAVPQPAARNDVVMPDQVPGVSPRRDGTNAPVDAGTSPSRNRANVTDSASANDLLRPLEVHTHLHLDGKEIAETVNEYNGYDALRSTGGGF</sequence>
<dbReference type="EMBL" id="DAAVPZ010000047">
    <property type="protein sequence ID" value="HAF6280307.1"/>
    <property type="molecule type" value="Genomic_DNA"/>
</dbReference>
<evidence type="ECO:0000256" key="1">
    <source>
        <dbReference type="SAM" id="Coils"/>
    </source>
</evidence>
<feature type="coiled-coil region" evidence="1">
    <location>
        <begin position="122"/>
        <end position="149"/>
    </location>
</feature>
<gene>
    <name evidence="4" type="ORF">G9F26_004540</name>
</gene>
<keyword evidence="1" id="KW-0175">Coiled coil</keyword>
<dbReference type="InterPro" id="IPR010090">
    <property type="entry name" value="Phage_tape_meas"/>
</dbReference>
<feature type="compositionally biased region" description="Polar residues" evidence="2">
    <location>
        <begin position="717"/>
        <end position="731"/>
    </location>
</feature>
<proteinExistence type="predicted"/>
<dbReference type="AlphaFoldDB" id="A0A750HZC2"/>
<reference evidence="4" key="2">
    <citation type="submission" date="2020-02" db="EMBL/GenBank/DDBJ databases">
        <authorList>
            <consortium name="NCBI Pathogen Detection Project"/>
        </authorList>
    </citation>
    <scope>NUCLEOTIDE SEQUENCE</scope>
    <source>
        <strain evidence="4">MA.CK_93/00002981</strain>
    </source>
</reference>
<evidence type="ECO:0000313" key="4">
    <source>
        <dbReference type="EMBL" id="HAF6280307.1"/>
    </source>
</evidence>
<feature type="region of interest" description="Disordered" evidence="2">
    <location>
        <begin position="28"/>
        <end position="84"/>
    </location>
</feature>
<reference evidence="4" key="1">
    <citation type="journal article" date="2018" name="Genome Biol.">
        <title>SKESA: strategic k-mer extension for scrupulous assemblies.</title>
        <authorList>
            <person name="Souvorov A."/>
            <person name="Agarwala R."/>
            <person name="Lipman D.J."/>
        </authorList>
    </citation>
    <scope>NUCLEOTIDE SEQUENCE</scope>
    <source>
        <strain evidence="4">MA.CK_93/00002981</strain>
    </source>
</reference>
<dbReference type="Pfam" id="PF10145">
    <property type="entry name" value="PhageMin_Tail"/>
    <property type="match status" value="1"/>
</dbReference>
<comment type="caution">
    <text evidence="4">The sequence shown here is derived from an EMBL/GenBank/DDBJ whole genome shotgun (WGS) entry which is preliminary data.</text>
</comment>
<feature type="region of interest" description="Disordered" evidence="2">
    <location>
        <begin position="671"/>
        <end position="731"/>
    </location>
</feature>